<dbReference type="InParanoid" id="W2S7V5"/>
<organism evidence="2 3">
    <name type="scientific">Cyphellophora europaea (strain CBS 101466)</name>
    <name type="common">Phialophora europaea</name>
    <dbReference type="NCBI Taxonomy" id="1220924"/>
    <lineage>
        <taxon>Eukaryota</taxon>
        <taxon>Fungi</taxon>
        <taxon>Dikarya</taxon>
        <taxon>Ascomycota</taxon>
        <taxon>Pezizomycotina</taxon>
        <taxon>Eurotiomycetes</taxon>
        <taxon>Chaetothyriomycetidae</taxon>
        <taxon>Chaetothyriales</taxon>
        <taxon>Cyphellophoraceae</taxon>
        <taxon>Cyphellophora</taxon>
    </lineage>
</organism>
<dbReference type="Pfam" id="PF12520">
    <property type="entry name" value="DUF3723"/>
    <property type="match status" value="2"/>
</dbReference>
<dbReference type="eggNOG" id="ENOG502S0KD">
    <property type="taxonomic scope" value="Eukaryota"/>
</dbReference>
<dbReference type="AlphaFoldDB" id="W2S7V5"/>
<dbReference type="VEuPathDB" id="FungiDB:HMPREF1541_10427"/>
<protein>
    <submittedName>
        <fullName evidence="2">Uncharacterized protein</fullName>
    </submittedName>
</protein>
<dbReference type="OrthoDB" id="4113884at2759"/>
<proteinExistence type="predicted"/>
<gene>
    <name evidence="2" type="ORF">HMPREF1541_10427</name>
</gene>
<dbReference type="InterPro" id="IPR022198">
    <property type="entry name" value="DUF3723"/>
</dbReference>
<keyword evidence="3" id="KW-1185">Reference proteome</keyword>
<dbReference type="STRING" id="1220924.W2S7V5"/>
<name>W2S7V5_CYPE1</name>
<dbReference type="RefSeq" id="XP_008713320.1">
    <property type="nucleotide sequence ID" value="XM_008715098.1"/>
</dbReference>
<reference evidence="2 3" key="1">
    <citation type="submission" date="2013-03" db="EMBL/GenBank/DDBJ databases">
        <title>The Genome Sequence of Phialophora europaea CBS 101466.</title>
        <authorList>
            <consortium name="The Broad Institute Genomics Platform"/>
            <person name="Cuomo C."/>
            <person name="de Hoog S."/>
            <person name="Gorbushina A."/>
            <person name="Walker B."/>
            <person name="Young S.K."/>
            <person name="Zeng Q."/>
            <person name="Gargeya S."/>
            <person name="Fitzgerald M."/>
            <person name="Haas B."/>
            <person name="Abouelleil A."/>
            <person name="Allen A.W."/>
            <person name="Alvarado L."/>
            <person name="Arachchi H.M."/>
            <person name="Berlin A.M."/>
            <person name="Chapman S.B."/>
            <person name="Gainer-Dewar J."/>
            <person name="Goldberg J."/>
            <person name="Griggs A."/>
            <person name="Gujja S."/>
            <person name="Hansen M."/>
            <person name="Howarth C."/>
            <person name="Imamovic A."/>
            <person name="Ireland A."/>
            <person name="Larimer J."/>
            <person name="McCowan C."/>
            <person name="Murphy C."/>
            <person name="Pearson M."/>
            <person name="Poon T.W."/>
            <person name="Priest M."/>
            <person name="Roberts A."/>
            <person name="Saif S."/>
            <person name="Shea T."/>
            <person name="Sisk P."/>
            <person name="Sykes S."/>
            <person name="Wortman J."/>
            <person name="Nusbaum C."/>
            <person name="Birren B."/>
        </authorList>
    </citation>
    <scope>NUCLEOTIDE SEQUENCE [LARGE SCALE GENOMIC DNA]</scope>
    <source>
        <strain evidence="2 3">CBS 101466</strain>
    </source>
</reference>
<dbReference type="EMBL" id="KB822714">
    <property type="protein sequence ID" value="ETN44757.1"/>
    <property type="molecule type" value="Genomic_DNA"/>
</dbReference>
<sequence length="745" mass="83956">MAQIRATAEAARFEAERRLKHQGSARVALDSIELTQRVDRKRVEHLKFVFGKEGCRPEHIVNHALLSIDKSTLHEALKESGISPAALLVHGNSAYPVLRLPRGKKLMCLHGNHRIQAGKEHLSVRDQWWIVDLYLADINRDVAQFLIEEYANEADPTDGEVYCKIRKYHFERNLNFERRWWARLKGSRPRSLQRLLRHDEIRSAFDNLLDIPGQWYGMQLTTVNKMMGMNFEEGIVNALNHIRWFWHDLLDGDIDAMRQVNDIDVKALESLAPGASQHDFEAIERQVRGGNIFGSLDQVRRADILERLRRSSGLVPTLRSFFHDINYWDVCLGGLLHLFSPSHRDTMISAMQSHFTGINQRDGFVMIQSGEGTFIAAAGAEADQVEYGYRQLFVFVMRHFKYLPRPTKRGDLSCKPRATADPAVLHQFASLAQRLGFESPEIESILLTRPDREPEVLGYCNTPAFVRPGSGEECRQRSGIPPLSTFREDRTSLYLHFLDKEQNENNEGITSFYVRQSVYLQFLGRSNGGVILPEASGPSATPPQRPYEVANFHDEAGPGEVGREEAGSEEDWGGENGREGNGRGEDRRDSWTPIVYDEMNSDADPSTSGPALGGRILGSPDNEGPEMLETPDSDTVAVSFKILDNGTWRDVQTLQVYRADPSEVARVAKKSMRKGFRTMDTNMQLLAPDDCFEAATIDGTNTILLIPQADLDVDEGLVASANVVGYTAIAENERKKTRVNYLAFS</sequence>
<accession>W2S7V5</accession>
<evidence type="ECO:0000313" key="3">
    <source>
        <dbReference type="Proteomes" id="UP000030752"/>
    </source>
</evidence>
<feature type="compositionally biased region" description="Basic and acidic residues" evidence="1">
    <location>
        <begin position="551"/>
        <end position="566"/>
    </location>
</feature>
<evidence type="ECO:0000313" key="2">
    <source>
        <dbReference type="EMBL" id="ETN44757.1"/>
    </source>
</evidence>
<feature type="compositionally biased region" description="Basic and acidic residues" evidence="1">
    <location>
        <begin position="576"/>
        <end position="590"/>
    </location>
</feature>
<dbReference type="Proteomes" id="UP000030752">
    <property type="component" value="Unassembled WGS sequence"/>
</dbReference>
<feature type="region of interest" description="Disordered" evidence="1">
    <location>
        <begin position="535"/>
        <end position="631"/>
    </location>
</feature>
<dbReference type="HOGENOM" id="CLU_004286_6_2_1"/>
<evidence type="ECO:0000256" key="1">
    <source>
        <dbReference type="SAM" id="MobiDB-lite"/>
    </source>
</evidence>
<dbReference type="GeneID" id="19977766"/>